<dbReference type="OrthoDB" id="9803287at2"/>
<dbReference type="PIRSF" id="PIRSF000105">
    <property type="entry name" value="HCDH"/>
    <property type="match status" value="1"/>
</dbReference>
<dbReference type="GO" id="GO:0006635">
    <property type="term" value="P:fatty acid beta-oxidation"/>
    <property type="evidence" value="ECO:0007669"/>
    <property type="project" value="TreeGrafter"/>
</dbReference>
<dbReference type="EMBL" id="FMYK01000008">
    <property type="protein sequence ID" value="SDC60353.1"/>
    <property type="molecule type" value="Genomic_DNA"/>
</dbReference>
<accession>A0A1G6MXT3</accession>
<keyword evidence="11" id="KW-1185">Reference proteome</keyword>
<dbReference type="Pfam" id="PF00725">
    <property type="entry name" value="3HCDH"/>
    <property type="match status" value="1"/>
</dbReference>
<dbReference type="InterPro" id="IPR013328">
    <property type="entry name" value="6PGD_dom2"/>
</dbReference>
<gene>
    <name evidence="10" type="ORF">SAMN05421749_10849</name>
</gene>
<evidence type="ECO:0000256" key="2">
    <source>
        <dbReference type="ARBA" id="ARBA00022832"/>
    </source>
</evidence>
<comment type="pathway">
    <text evidence="1">Lipid metabolism; fatty acid beta-oxidation.</text>
</comment>
<proteinExistence type="predicted"/>
<keyword evidence="2" id="KW-0276">Fatty acid metabolism</keyword>
<evidence type="ECO:0000256" key="5">
    <source>
        <dbReference type="ARBA" id="ARBA00023098"/>
    </source>
</evidence>
<keyword evidence="5" id="KW-0443">Lipid metabolism</keyword>
<evidence type="ECO:0000256" key="7">
    <source>
        <dbReference type="PIRSR" id="PIRSR000105-1"/>
    </source>
</evidence>
<dbReference type="Proteomes" id="UP000242317">
    <property type="component" value="Unassembled WGS sequence"/>
</dbReference>
<reference evidence="11" key="1">
    <citation type="submission" date="2016-09" db="EMBL/GenBank/DDBJ databases">
        <authorList>
            <person name="Varghese N."/>
            <person name="Submissions S."/>
        </authorList>
    </citation>
    <scope>NUCLEOTIDE SEQUENCE [LARGE SCALE GENOMIC DNA]</scope>
    <source>
        <strain evidence="11">ANC 3699</strain>
    </source>
</reference>
<evidence type="ECO:0000256" key="4">
    <source>
        <dbReference type="ARBA" id="ARBA00023027"/>
    </source>
</evidence>
<dbReference type="Pfam" id="PF02737">
    <property type="entry name" value="3HCDH_N"/>
    <property type="match status" value="1"/>
</dbReference>
<evidence type="ECO:0000256" key="6">
    <source>
        <dbReference type="ARBA" id="ARBA00049556"/>
    </source>
</evidence>
<evidence type="ECO:0000259" key="8">
    <source>
        <dbReference type="Pfam" id="PF00725"/>
    </source>
</evidence>
<dbReference type="InterPro" id="IPR008927">
    <property type="entry name" value="6-PGluconate_DH-like_C_sf"/>
</dbReference>
<dbReference type="GO" id="GO:0070403">
    <property type="term" value="F:NAD+ binding"/>
    <property type="evidence" value="ECO:0007669"/>
    <property type="project" value="InterPro"/>
</dbReference>
<dbReference type="Gene3D" id="3.40.50.720">
    <property type="entry name" value="NAD(P)-binding Rossmann-like Domain"/>
    <property type="match status" value="1"/>
</dbReference>
<comment type="catalytic activity">
    <reaction evidence="6">
        <text>a (3S)-3-hydroxyacyl-CoA + NAD(+) = a 3-oxoacyl-CoA + NADH + H(+)</text>
        <dbReference type="Rhea" id="RHEA:22432"/>
        <dbReference type="ChEBI" id="CHEBI:15378"/>
        <dbReference type="ChEBI" id="CHEBI:57318"/>
        <dbReference type="ChEBI" id="CHEBI:57540"/>
        <dbReference type="ChEBI" id="CHEBI:57945"/>
        <dbReference type="ChEBI" id="CHEBI:90726"/>
        <dbReference type="EC" id="1.1.1.35"/>
    </reaction>
</comment>
<dbReference type="SUPFAM" id="SSF48179">
    <property type="entry name" value="6-phosphogluconate dehydrogenase C-terminal domain-like"/>
    <property type="match status" value="1"/>
</dbReference>
<evidence type="ECO:0000256" key="1">
    <source>
        <dbReference type="ARBA" id="ARBA00005005"/>
    </source>
</evidence>
<evidence type="ECO:0000313" key="11">
    <source>
        <dbReference type="Proteomes" id="UP000242317"/>
    </source>
</evidence>
<keyword evidence="3" id="KW-0560">Oxidoreductase</keyword>
<evidence type="ECO:0000259" key="9">
    <source>
        <dbReference type="Pfam" id="PF02737"/>
    </source>
</evidence>
<dbReference type="InterPro" id="IPR006176">
    <property type="entry name" value="3-OHacyl-CoA_DH_NAD-bd"/>
</dbReference>
<dbReference type="InterPro" id="IPR052242">
    <property type="entry name" value="Mito_3-hydroxyacyl-CoA_DH"/>
</dbReference>
<dbReference type="NCBIfam" id="NF006143">
    <property type="entry name" value="PRK08293.1"/>
    <property type="match status" value="1"/>
</dbReference>
<dbReference type="GO" id="GO:0003857">
    <property type="term" value="F:(3S)-3-hydroxyacyl-CoA dehydrogenase (NAD+) activity"/>
    <property type="evidence" value="ECO:0007669"/>
    <property type="project" value="UniProtKB-EC"/>
</dbReference>
<evidence type="ECO:0000256" key="3">
    <source>
        <dbReference type="ARBA" id="ARBA00023002"/>
    </source>
</evidence>
<feature type="site" description="Important for catalytic activity" evidence="7">
    <location>
        <position position="141"/>
    </location>
</feature>
<feature type="domain" description="3-hydroxyacyl-CoA dehydrogenase C-terminal" evidence="8">
    <location>
        <begin position="188"/>
        <end position="286"/>
    </location>
</feature>
<dbReference type="AlphaFoldDB" id="A0A1G6MXT3"/>
<dbReference type="PANTHER" id="PTHR43561:SF3">
    <property type="entry name" value="HYDROXYACYL-COENZYME A DEHYDROGENASE, MITOCHONDRIAL"/>
    <property type="match status" value="1"/>
</dbReference>
<feature type="domain" description="3-hydroxyacyl-CoA dehydrogenase NAD binding" evidence="9">
    <location>
        <begin position="6"/>
        <end position="182"/>
    </location>
</feature>
<protein>
    <submittedName>
        <fullName evidence="10">3-hydroxybutyryl-CoA dehydrogenase</fullName>
    </submittedName>
</protein>
<dbReference type="InterPro" id="IPR036291">
    <property type="entry name" value="NAD(P)-bd_dom_sf"/>
</dbReference>
<keyword evidence="4" id="KW-0520">NAD</keyword>
<dbReference type="PANTHER" id="PTHR43561">
    <property type="match status" value="1"/>
</dbReference>
<dbReference type="SUPFAM" id="SSF51735">
    <property type="entry name" value="NAD(P)-binding Rossmann-fold domains"/>
    <property type="match status" value="1"/>
</dbReference>
<dbReference type="Gene3D" id="1.10.1040.10">
    <property type="entry name" value="N-(1-d-carboxylethyl)-l-norvaline Dehydrogenase, domain 2"/>
    <property type="match status" value="1"/>
</dbReference>
<dbReference type="InterPro" id="IPR022694">
    <property type="entry name" value="3-OHacyl-CoA_DH"/>
</dbReference>
<organism evidence="10 11">
    <name type="scientific">Acinetobacter marinus</name>
    <dbReference type="NCBI Taxonomy" id="281375"/>
    <lineage>
        <taxon>Bacteria</taxon>
        <taxon>Pseudomonadati</taxon>
        <taxon>Pseudomonadota</taxon>
        <taxon>Gammaproteobacteria</taxon>
        <taxon>Moraxellales</taxon>
        <taxon>Moraxellaceae</taxon>
        <taxon>Acinetobacter</taxon>
    </lineage>
</organism>
<evidence type="ECO:0000313" key="10">
    <source>
        <dbReference type="EMBL" id="SDC60353.1"/>
    </source>
</evidence>
<dbReference type="InterPro" id="IPR006108">
    <property type="entry name" value="3HC_DH_C"/>
</dbReference>
<sequence length="299" mass="33077">MNFKQIMVAGSGVLGYQIAFQTAFHGFKVTVYDVNDQVLDKAKAKFHELSTCYQQDMQASQAQLDATFANLSYQSDLALAVQDADLVIEAVPEDPSIKRDFYEKLAKVAPEKTIFATNTSTLLPSQFAEFTGRPEKFLALHFANRIWKNNTAEIMGHQSTDAQVYADVVEFAKAIGMLALPLHKEQPGFIINTLLVPFLVSALELWVNDVADPETIDKTWMKGLGNPMGPFAIIDMVGITTAHNVAKLQAEATQSPVMQRIVDKLKTEMIDQGNLGTPTGKGFYSYPNPAFEQADFLKD</sequence>
<name>A0A1G6MXT3_9GAMM</name>
<dbReference type="RefSeq" id="WP_092620897.1">
    <property type="nucleotide sequence ID" value="NZ_FMYK01000008.1"/>
</dbReference>